<dbReference type="EMBL" id="JABELX010000008">
    <property type="protein sequence ID" value="NNH72761.1"/>
    <property type="molecule type" value="Genomic_DNA"/>
</dbReference>
<organism evidence="3 4">
    <name type="scientific">Nocardia uniformis</name>
    <dbReference type="NCBI Taxonomy" id="53432"/>
    <lineage>
        <taxon>Bacteria</taxon>
        <taxon>Bacillati</taxon>
        <taxon>Actinomycetota</taxon>
        <taxon>Actinomycetes</taxon>
        <taxon>Mycobacteriales</taxon>
        <taxon>Nocardiaceae</taxon>
        <taxon>Nocardia</taxon>
    </lineage>
</organism>
<keyword evidence="4" id="KW-1185">Reference proteome</keyword>
<feature type="domain" description="FAD/NAD(P)-binding" evidence="2">
    <location>
        <begin position="9"/>
        <end position="208"/>
    </location>
</feature>
<evidence type="ECO:0000313" key="4">
    <source>
        <dbReference type="Proteomes" id="UP000586827"/>
    </source>
</evidence>
<protein>
    <submittedName>
        <fullName evidence="3">NAD(P)/FAD-dependent oxidoreductase</fullName>
    </submittedName>
</protein>
<dbReference type="RefSeq" id="WP_067524088.1">
    <property type="nucleotide sequence ID" value="NZ_JABELX010000008.1"/>
</dbReference>
<accession>A0A849CGV5</accession>
<dbReference type="PANTHER" id="PTHR42877:SF4">
    <property type="entry name" value="FAD_NAD(P)-BINDING DOMAIN-CONTAINING PROTEIN-RELATED"/>
    <property type="match status" value="1"/>
</dbReference>
<evidence type="ECO:0000259" key="2">
    <source>
        <dbReference type="Pfam" id="PF07992"/>
    </source>
</evidence>
<dbReference type="SUPFAM" id="SSF51905">
    <property type="entry name" value="FAD/NAD(P)-binding domain"/>
    <property type="match status" value="1"/>
</dbReference>
<dbReference type="InterPro" id="IPR036188">
    <property type="entry name" value="FAD/NAD-bd_sf"/>
</dbReference>
<evidence type="ECO:0000313" key="3">
    <source>
        <dbReference type="EMBL" id="NNH72761.1"/>
    </source>
</evidence>
<dbReference type="PRINTS" id="PR00469">
    <property type="entry name" value="PNDRDTASEII"/>
</dbReference>
<gene>
    <name evidence="3" type="ORF">HLB23_23335</name>
</gene>
<name>A0A849CGV5_9NOCA</name>
<sequence>MIIKPDHEFVIIGSGCVGMAAGIMLKKHGLHDFIIAERFDKPGGTWNVNTYPGIGCDIPTPWYEFFFDRNKNWSRFFPKGAEINAYHNQVAVDHGLGPHFRCNTDVTRQTWDEDNHLWRLSIADGSEITARYVIAAIGQFSDPSLPTIPGVDDFTGKLQQPARWDHSYDWTGKRVIVVGTGASALQIIPEVAKTAGNLEVFQRTPIFCVYKPDFENPKLLNTVLASKPVSKLMYPATKGLFDGIIAVGSRTPVSWSKPGAIGLDALTRTYYRRRLNKTVEDPQTRTALMPDYGLFTKRPALSNTYLPTFNQDNVQLVTTSIDRIEANGVRTTDGVLHECDMLVLATGYKFFHDPLFYKLGWVIGRNGFDMAADFRENGVAAYESMAVPKVPNRWMLAGPYSWNHTPHTMAEYLGERIAKVVLAAKARGITALEVDETAHREYHATTRERSKTLEWYMTELHRGNNSYYVNSHGQFAAGRLVSWREMERRTRRDPLRDYRCRSLRMRLELSRTPTGTGSTGAPRVHAGQ</sequence>
<comment type="caution">
    <text evidence="3">The sequence shown here is derived from an EMBL/GenBank/DDBJ whole genome shotgun (WGS) entry which is preliminary data.</text>
</comment>
<feature type="region of interest" description="Disordered" evidence="1">
    <location>
        <begin position="509"/>
        <end position="528"/>
    </location>
</feature>
<dbReference type="PANTHER" id="PTHR42877">
    <property type="entry name" value="L-ORNITHINE N(5)-MONOOXYGENASE-RELATED"/>
    <property type="match status" value="1"/>
</dbReference>
<reference evidence="3 4" key="1">
    <citation type="submission" date="2020-05" db="EMBL/GenBank/DDBJ databases">
        <title>MicrobeNet Type strains.</title>
        <authorList>
            <person name="Nicholson A.C."/>
        </authorList>
    </citation>
    <scope>NUCLEOTIDE SEQUENCE [LARGE SCALE GENOMIC DNA]</scope>
    <source>
        <strain evidence="3 4">JCM 3224</strain>
    </source>
</reference>
<proteinExistence type="predicted"/>
<dbReference type="AlphaFoldDB" id="A0A849CGV5"/>
<dbReference type="Gene3D" id="3.50.50.60">
    <property type="entry name" value="FAD/NAD(P)-binding domain"/>
    <property type="match status" value="2"/>
</dbReference>
<dbReference type="GO" id="GO:0016491">
    <property type="term" value="F:oxidoreductase activity"/>
    <property type="evidence" value="ECO:0007669"/>
    <property type="project" value="InterPro"/>
</dbReference>
<dbReference type="InterPro" id="IPR051209">
    <property type="entry name" value="FAD-bind_Monooxygenase_sf"/>
</dbReference>
<dbReference type="InterPro" id="IPR023753">
    <property type="entry name" value="FAD/NAD-binding_dom"/>
</dbReference>
<dbReference type="Pfam" id="PF07992">
    <property type="entry name" value="Pyr_redox_2"/>
    <property type="match status" value="1"/>
</dbReference>
<evidence type="ECO:0000256" key="1">
    <source>
        <dbReference type="SAM" id="MobiDB-lite"/>
    </source>
</evidence>
<dbReference type="Proteomes" id="UP000586827">
    <property type="component" value="Unassembled WGS sequence"/>
</dbReference>